<comment type="caution">
    <text evidence="4">The sequence shown here is derived from an EMBL/GenBank/DDBJ whole genome shotgun (WGS) entry which is preliminary data.</text>
</comment>
<evidence type="ECO:0000313" key="4">
    <source>
        <dbReference type="EMBL" id="EPD31415.1"/>
    </source>
</evidence>
<feature type="domain" description="Glycosyltransferase 2-like" evidence="3">
    <location>
        <begin position="28"/>
        <end position="157"/>
    </location>
</feature>
<name>A0A9W5VWZ8_9ACTO</name>
<dbReference type="Proteomes" id="UP000014387">
    <property type="component" value="Unassembled WGS sequence"/>
</dbReference>
<feature type="compositionally biased region" description="Polar residues" evidence="2">
    <location>
        <begin position="1"/>
        <end position="19"/>
    </location>
</feature>
<dbReference type="EMBL" id="AGWN01000001">
    <property type="protein sequence ID" value="EPD31415.1"/>
    <property type="molecule type" value="Genomic_DNA"/>
</dbReference>
<dbReference type="SUPFAM" id="SSF53448">
    <property type="entry name" value="Nucleotide-diphospho-sugar transferases"/>
    <property type="match status" value="1"/>
</dbReference>
<dbReference type="InterPro" id="IPR050256">
    <property type="entry name" value="Glycosyltransferase_2"/>
</dbReference>
<feature type="region of interest" description="Disordered" evidence="2">
    <location>
        <begin position="1"/>
        <end position="24"/>
    </location>
</feature>
<dbReference type="PANTHER" id="PTHR48090">
    <property type="entry name" value="UNDECAPRENYL-PHOSPHATE 4-DEOXY-4-FORMAMIDO-L-ARABINOSE TRANSFERASE-RELATED"/>
    <property type="match status" value="1"/>
</dbReference>
<comment type="similarity">
    <text evidence="1">Belongs to the glycosyltransferase 2 family.</text>
</comment>
<dbReference type="RefSeq" id="WP_016444526.1">
    <property type="nucleotide sequence ID" value="NZ_KE150266.1"/>
</dbReference>
<evidence type="ECO:0000313" key="5">
    <source>
        <dbReference type="Proteomes" id="UP000014387"/>
    </source>
</evidence>
<dbReference type="CDD" id="cd04179">
    <property type="entry name" value="DPM_DPG-synthase_like"/>
    <property type="match status" value="1"/>
</dbReference>
<dbReference type="AlphaFoldDB" id="A0A9W5VWZ8"/>
<dbReference type="InterPro" id="IPR001173">
    <property type="entry name" value="Glyco_trans_2-like"/>
</dbReference>
<organism evidence="4 5">
    <name type="scientific">Gleimia europaea ACS-120-V-Col10b</name>
    <dbReference type="NCBI Taxonomy" id="883069"/>
    <lineage>
        <taxon>Bacteria</taxon>
        <taxon>Bacillati</taxon>
        <taxon>Actinomycetota</taxon>
        <taxon>Actinomycetes</taxon>
        <taxon>Actinomycetales</taxon>
        <taxon>Actinomycetaceae</taxon>
        <taxon>Gleimia</taxon>
    </lineage>
</organism>
<evidence type="ECO:0000256" key="2">
    <source>
        <dbReference type="SAM" id="MobiDB-lite"/>
    </source>
</evidence>
<sequence length="286" mass="31175">MSNSDPVPTASRVSESLKQQPEKHKVAVIIPARDEARRISHTVRACRALPGVDLLIVVDDGSEDNTGDHARQAGAVVVRHSVTRGKASALETGVKVAAMRDLAKGLPRHLLFLDADLGESALEATSLIDAVQRGICDCAIATLPKQKGAGGHGFVVGRARKSIRRATGWHANAPLSGQRCITRKAVNDIMPFAPGWGVEVAMTIDLLVKGYTVQEIPCDFTHRATANDLMGYMHRADQFKDVWKATALRRIHRHRIPVRERVQAAMHQTAGSPYNAYVTFADDEQE</sequence>
<keyword evidence="5" id="KW-1185">Reference proteome</keyword>
<dbReference type="Gene3D" id="3.90.550.10">
    <property type="entry name" value="Spore Coat Polysaccharide Biosynthesis Protein SpsA, Chain A"/>
    <property type="match status" value="1"/>
</dbReference>
<protein>
    <recommendedName>
        <fullName evidence="3">Glycosyltransferase 2-like domain-containing protein</fullName>
    </recommendedName>
</protein>
<evidence type="ECO:0000256" key="1">
    <source>
        <dbReference type="ARBA" id="ARBA00006739"/>
    </source>
</evidence>
<dbReference type="OrthoDB" id="9810303at2"/>
<dbReference type="Pfam" id="PF00535">
    <property type="entry name" value="Glycos_transf_2"/>
    <property type="match status" value="1"/>
</dbReference>
<gene>
    <name evidence="4" type="ORF">HMPREF9238_01186</name>
</gene>
<accession>A0A9W5VWZ8</accession>
<proteinExistence type="inferred from homology"/>
<evidence type="ECO:0000259" key="3">
    <source>
        <dbReference type="Pfam" id="PF00535"/>
    </source>
</evidence>
<reference evidence="4 5" key="1">
    <citation type="submission" date="2013-05" db="EMBL/GenBank/DDBJ databases">
        <title>The Genome Sequence of Actinomyces europaeus ACS-120-V-COL10B.</title>
        <authorList>
            <consortium name="The Broad Institute Genomics Platform"/>
            <person name="Earl A."/>
            <person name="Ward D."/>
            <person name="Feldgarden M."/>
            <person name="Gevers D."/>
            <person name="Saerens B."/>
            <person name="Vaneechoutte M."/>
            <person name="Walker B."/>
            <person name="Young S."/>
            <person name="Zeng Q."/>
            <person name="Gargeya S."/>
            <person name="Fitzgerald M."/>
            <person name="Haas B."/>
            <person name="Abouelleil A."/>
            <person name="Allen A.W."/>
            <person name="Alvarado L."/>
            <person name="Arachchi H.M."/>
            <person name="Berlin A.M."/>
            <person name="Chapman S.B."/>
            <person name="Gainer-Dewar J."/>
            <person name="Goldberg J."/>
            <person name="Griggs A."/>
            <person name="Gujja S."/>
            <person name="Hansen M."/>
            <person name="Howarth C."/>
            <person name="Imamovic A."/>
            <person name="Ireland A."/>
            <person name="Larimer J."/>
            <person name="McCowan C."/>
            <person name="Murphy C."/>
            <person name="Pearson M."/>
            <person name="Poon T.W."/>
            <person name="Priest M."/>
            <person name="Roberts A."/>
            <person name="Saif S."/>
            <person name="Shea T."/>
            <person name="Sisk P."/>
            <person name="Sykes S."/>
            <person name="Wortman J."/>
            <person name="Nusbaum C."/>
            <person name="Birren B."/>
        </authorList>
    </citation>
    <scope>NUCLEOTIDE SEQUENCE [LARGE SCALE GENOMIC DNA]</scope>
    <source>
        <strain evidence="4 5">ACS-120-V-Col10b</strain>
    </source>
</reference>
<dbReference type="PANTHER" id="PTHR48090:SF7">
    <property type="entry name" value="RFBJ PROTEIN"/>
    <property type="match status" value="1"/>
</dbReference>
<dbReference type="InterPro" id="IPR029044">
    <property type="entry name" value="Nucleotide-diphossugar_trans"/>
</dbReference>